<feature type="compositionally biased region" description="Basic and acidic residues" evidence="3">
    <location>
        <begin position="43"/>
        <end position="65"/>
    </location>
</feature>
<dbReference type="Proteomes" id="UP000193920">
    <property type="component" value="Unassembled WGS sequence"/>
</dbReference>
<dbReference type="PANTHER" id="PTHR47219">
    <property type="entry name" value="RAB GTPASE-ACTIVATING PROTEIN 1-LIKE"/>
    <property type="match status" value="1"/>
</dbReference>
<dbReference type="Gene3D" id="1.10.8.270">
    <property type="entry name" value="putative rabgap domain of human tbc1 domain family member 14 like domains"/>
    <property type="match status" value="1"/>
</dbReference>
<feature type="region of interest" description="Disordered" evidence="3">
    <location>
        <begin position="1031"/>
        <end position="1072"/>
    </location>
</feature>
<dbReference type="InterPro" id="IPR035969">
    <property type="entry name" value="Rab-GAP_TBC_sf"/>
</dbReference>
<proteinExistence type="predicted"/>
<dbReference type="EMBL" id="MCOG01000215">
    <property type="protein sequence ID" value="ORY25127.1"/>
    <property type="molecule type" value="Genomic_DNA"/>
</dbReference>
<evidence type="ECO:0000259" key="4">
    <source>
        <dbReference type="PROSITE" id="PS50086"/>
    </source>
</evidence>
<dbReference type="Gene3D" id="1.10.472.80">
    <property type="entry name" value="Ypt/Rab-GAP domain of gyp1p, domain 3"/>
    <property type="match status" value="1"/>
</dbReference>
<feature type="compositionally biased region" description="Basic and acidic residues" evidence="3">
    <location>
        <begin position="422"/>
        <end position="443"/>
    </location>
</feature>
<feature type="region of interest" description="Disordered" evidence="3">
    <location>
        <begin position="24"/>
        <end position="70"/>
    </location>
</feature>
<feature type="compositionally biased region" description="Basic and acidic residues" evidence="3">
    <location>
        <begin position="213"/>
        <end position="229"/>
    </location>
</feature>
<feature type="compositionally biased region" description="Basic and acidic residues" evidence="3">
    <location>
        <begin position="121"/>
        <end position="130"/>
    </location>
</feature>
<name>A0A1Y2ASE9_9FUNG</name>
<feature type="compositionally biased region" description="Low complexity" evidence="3">
    <location>
        <begin position="131"/>
        <end position="156"/>
    </location>
</feature>
<accession>A0A1Y2ASE9</accession>
<dbReference type="STRING" id="1754190.A0A1Y2ASE9"/>
<dbReference type="InterPro" id="IPR050302">
    <property type="entry name" value="Rab_GAP_TBC_domain"/>
</dbReference>
<evidence type="ECO:0000256" key="1">
    <source>
        <dbReference type="ARBA" id="ARBA00022468"/>
    </source>
</evidence>
<sequence length="1130" mass="130859">MTEETRSKTDELLERRRQRLERLAAKRAAANSPSISSSVMEKPSSKDSLPKVEDDNKSVDEKQETTENEILSLEKLMQSVVDTNKDDMAEVKLDEDSDNKLSLNISSPLSSSNSGLLSPIKEGEKKESRSQLRSSDSSRRSSQSSSPSQRRTSRSSLRSDDDSKSTGRRRSARNSEILERSERERERRERERERDNEKDRDSFSRRKSTRNSDISDKDSDRNRERDRERRRQSRSQQLSDILASASANGIISKSDSKSSSERRRSRMEDIELKLQEVRNRRESKNLKRNNNEEDSSSSDIDSIRERAKNIINDKENESTYHKEIEEKSKQSIDSPELIALRNRISRLVHNDTDEEAVSSPRQKRQSALNNDDIDPKIKALLSKRSSLDASLIKDLPGMGVPDSDRSLLRKSFQFNGNEEIKEVDDSVEYPETKEKSTEIEKSPIKTGLSVDDSANRTPAASPIRTEIKTEIDDKEKETEVIEESHQITALPSPPQEKEDLTRNTEDSQKEESESLTLKNEYDEHEFDGNYKRLNSNNERKQQNSRSVSAKPVSEFMKDDMGPEGEDEFWESMITEFKDYFMDIPSYVLQKIRGGIPHHLRGKVWKVMSGADNNDLDTLYEQLLLEESPFEKQILRDVARTFPHMSMFSERNGEGQHMLFNLMKAYSLYDTEVGYCQGLCFIVGPLLMQREAFSIFVRLMEETESKPENELEENTEDTRQTRRYAFRSLFTPRMPGVNLMMYQFDYFLKTYLPALYGHLLRHNVVSTMYASQWFLTIFAYNFPLPLVFRIFDILFAEGPGVTILRFSFAILRRNQSRLLEMESFEELLEFLKGNKIFEIYGEGRDAHNDVVNDAMSMCNIICETELRKLRQEFERTDDGNQVANHGGEMELLSARMTLRELRQQRNYDHNLIEELKTQIEVLSEEVNEARRDVDPLRDENESLRVQCHELKELLTNEDRRLQSIWEDTVRKIEQENARLKFQLQKAENQLIDAKVLMANMEDEKDMLINSIRILKNTFGANEVTQALNAHMQANKSKNSSQHSLRRSDSLTSNRSNRSNRSQQQGNSSSGGWFNNVSNAISSYMEQRQSHSNATSTTGNTESINMEMNEEPVSEVQDTQQQASRWKFGWNK</sequence>
<keyword evidence="6" id="KW-1185">Reference proteome</keyword>
<dbReference type="GO" id="GO:0005096">
    <property type="term" value="F:GTPase activator activity"/>
    <property type="evidence" value="ECO:0007669"/>
    <property type="project" value="UniProtKB-KW"/>
</dbReference>
<feature type="compositionally biased region" description="Basic and acidic residues" evidence="3">
    <location>
        <begin position="495"/>
        <end position="512"/>
    </location>
</feature>
<dbReference type="AlphaFoldDB" id="A0A1Y2ASE9"/>
<feature type="compositionally biased region" description="Basic and acidic residues" evidence="3">
    <location>
        <begin position="301"/>
        <end position="330"/>
    </location>
</feature>
<dbReference type="OrthoDB" id="295078at2759"/>
<feature type="compositionally biased region" description="Low complexity" evidence="3">
    <location>
        <begin position="101"/>
        <end position="120"/>
    </location>
</feature>
<feature type="compositionally biased region" description="Basic and acidic residues" evidence="3">
    <location>
        <begin position="176"/>
        <end position="204"/>
    </location>
</feature>
<dbReference type="InterPro" id="IPR000195">
    <property type="entry name" value="Rab-GAP-TBC_dom"/>
</dbReference>
<feature type="coiled-coil region" evidence="2">
    <location>
        <begin position="911"/>
        <end position="1016"/>
    </location>
</feature>
<organism evidence="5 6">
    <name type="scientific">Neocallimastix californiae</name>
    <dbReference type="NCBI Taxonomy" id="1754190"/>
    <lineage>
        <taxon>Eukaryota</taxon>
        <taxon>Fungi</taxon>
        <taxon>Fungi incertae sedis</taxon>
        <taxon>Chytridiomycota</taxon>
        <taxon>Chytridiomycota incertae sedis</taxon>
        <taxon>Neocallimastigomycetes</taxon>
        <taxon>Neocallimastigales</taxon>
        <taxon>Neocallimastigaceae</taxon>
        <taxon>Neocallimastix</taxon>
    </lineage>
</organism>
<evidence type="ECO:0000256" key="3">
    <source>
        <dbReference type="SAM" id="MobiDB-lite"/>
    </source>
</evidence>
<dbReference type="GO" id="GO:0031267">
    <property type="term" value="F:small GTPase binding"/>
    <property type="evidence" value="ECO:0007669"/>
    <property type="project" value="TreeGrafter"/>
</dbReference>
<feature type="compositionally biased region" description="Low complexity" evidence="3">
    <location>
        <begin position="1048"/>
        <end position="1072"/>
    </location>
</feature>
<feature type="region of interest" description="Disordered" evidence="3">
    <location>
        <begin position="1108"/>
        <end position="1130"/>
    </location>
</feature>
<comment type="caution">
    <text evidence="5">The sequence shown here is derived from an EMBL/GenBank/DDBJ whole genome shotgun (WGS) entry which is preliminary data.</text>
</comment>
<dbReference type="Gene3D" id="1.10.10.750">
    <property type="entry name" value="Ypt/Rab-GAP domain of gyp1p, domain 1"/>
    <property type="match status" value="1"/>
</dbReference>
<feature type="compositionally biased region" description="Polar residues" evidence="3">
    <location>
        <begin position="1031"/>
        <end position="1041"/>
    </location>
</feature>
<feature type="domain" description="Rab-GAP TBC" evidence="4">
    <location>
        <begin position="594"/>
        <end position="797"/>
    </location>
</feature>
<feature type="region of interest" description="Disordered" evidence="3">
    <location>
        <begin position="349"/>
        <end position="375"/>
    </location>
</feature>
<dbReference type="Pfam" id="PF00566">
    <property type="entry name" value="RabGAP-TBC"/>
    <property type="match status" value="1"/>
</dbReference>
<feature type="region of interest" description="Disordered" evidence="3">
    <location>
        <begin position="422"/>
        <end position="563"/>
    </location>
</feature>
<evidence type="ECO:0000313" key="6">
    <source>
        <dbReference type="Proteomes" id="UP000193920"/>
    </source>
</evidence>
<dbReference type="FunFam" id="1.10.8.270:FF:000001">
    <property type="entry name" value="TBC1 domain family member 1"/>
    <property type="match status" value="1"/>
</dbReference>
<dbReference type="PANTHER" id="PTHR47219:SF9">
    <property type="entry name" value="GTPASE ACTIVATING PROTEIN AND CENTROSOME-ASSOCIATED, ISOFORM B"/>
    <property type="match status" value="1"/>
</dbReference>
<keyword evidence="2" id="KW-0175">Coiled coil</keyword>
<dbReference type="SMART" id="SM00164">
    <property type="entry name" value="TBC"/>
    <property type="match status" value="1"/>
</dbReference>
<dbReference type="SUPFAM" id="SSF47923">
    <property type="entry name" value="Ypt/Rab-GAP domain of gyp1p"/>
    <property type="match status" value="2"/>
</dbReference>
<protein>
    <recommendedName>
        <fullName evidence="4">Rab-GAP TBC domain-containing protein</fullName>
    </recommendedName>
</protein>
<dbReference type="PROSITE" id="PS50086">
    <property type="entry name" value="TBC_RABGAP"/>
    <property type="match status" value="1"/>
</dbReference>
<gene>
    <name evidence="5" type="ORF">LY90DRAFT_514288</name>
</gene>
<reference evidence="5 6" key="1">
    <citation type="submission" date="2016-08" db="EMBL/GenBank/DDBJ databases">
        <title>A Parts List for Fungal Cellulosomes Revealed by Comparative Genomics.</title>
        <authorList>
            <consortium name="DOE Joint Genome Institute"/>
            <person name="Haitjema C.H."/>
            <person name="Gilmore S.P."/>
            <person name="Henske J.K."/>
            <person name="Solomon K.V."/>
            <person name="De Groot R."/>
            <person name="Kuo A."/>
            <person name="Mondo S.J."/>
            <person name="Salamov A.A."/>
            <person name="Labutti K."/>
            <person name="Zhao Z."/>
            <person name="Chiniquy J."/>
            <person name="Barry K."/>
            <person name="Brewer H.M."/>
            <person name="Purvine S.O."/>
            <person name="Wright A.T."/>
            <person name="Boxma B."/>
            <person name="Van Alen T."/>
            <person name="Hackstein J.H."/>
            <person name="Baker S.E."/>
            <person name="Grigoriev I.V."/>
            <person name="O'Malley M.A."/>
        </authorList>
    </citation>
    <scope>NUCLEOTIDE SEQUENCE [LARGE SCALE GENOMIC DNA]</scope>
    <source>
        <strain evidence="5 6">G1</strain>
    </source>
</reference>
<keyword evidence="1" id="KW-0343">GTPase activation</keyword>
<feature type="region of interest" description="Disordered" evidence="3">
    <location>
        <begin position="87"/>
        <end position="336"/>
    </location>
</feature>
<evidence type="ECO:0000256" key="2">
    <source>
        <dbReference type="SAM" id="Coils"/>
    </source>
</evidence>
<feature type="compositionally biased region" description="Basic and acidic residues" evidence="3">
    <location>
        <begin position="254"/>
        <end position="291"/>
    </location>
</feature>
<feature type="compositionally biased region" description="Basic and acidic residues" evidence="3">
    <location>
        <begin position="465"/>
        <end position="485"/>
    </location>
</feature>
<evidence type="ECO:0000313" key="5">
    <source>
        <dbReference type="EMBL" id="ORY25127.1"/>
    </source>
</evidence>